<dbReference type="SMART" id="SM00530">
    <property type="entry name" value="HTH_XRE"/>
    <property type="match status" value="1"/>
</dbReference>
<dbReference type="PANTHER" id="PTHR37038:SF13">
    <property type="entry name" value="HTH CRO_C1-TYPE DOMAIN-CONTAINING PROTEIN"/>
    <property type="match status" value="1"/>
</dbReference>
<name>A0A7X1A9F2_9LIST</name>
<dbReference type="Proteomes" id="UP000546244">
    <property type="component" value="Unassembled WGS sequence"/>
</dbReference>
<sequence length="303" mass="35649">MEKDFGSELKEIRAILNVSQKEISDDFNLISKSSLQRIEKSEQIPAFDVAMKLINRLDVRADEMEYRLNNFSISEKEQLIMDFRDIGSSANITGINQLLNKMKAFLEKEDSDYISSLVLILRSLLVFQEEQNFTNAREIVKPVWEILEKRDEWLYKDMLLIANIIYMFDGTTFETMKKKLLDSIQKNYHLGTVNKLYVVTLMNSVLYMKKTNRFLEAEYELELAITHAKKQKEHVRHLDALSLKAELLWLKGEKDNAIELAKKTFARLYCLEEFDILKDNQEDWEKLTGMDSKEMIKPLTEFM</sequence>
<dbReference type="EMBL" id="JAARMV010000008">
    <property type="protein sequence ID" value="MBC2373724.1"/>
    <property type="molecule type" value="Genomic_DNA"/>
</dbReference>
<dbReference type="Pfam" id="PF01381">
    <property type="entry name" value="HTH_3"/>
    <property type="match status" value="1"/>
</dbReference>
<dbReference type="InterPro" id="IPR011990">
    <property type="entry name" value="TPR-like_helical_dom_sf"/>
</dbReference>
<dbReference type="PROSITE" id="PS50943">
    <property type="entry name" value="HTH_CROC1"/>
    <property type="match status" value="1"/>
</dbReference>
<dbReference type="CDD" id="cd00093">
    <property type="entry name" value="HTH_XRE"/>
    <property type="match status" value="1"/>
</dbReference>
<dbReference type="InterPro" id="IPR010982">
    <property type="entry name" value="Lambda_DNA-bd_dom_sf"/>
</dbReference>
<protein>
    <submittedName>
        <fullName evidence="2">Helix-turn-helix transcriptional regulator</fullName>
    </submittedName>
</protein>
<organism evidence="2 3">
    <name type="scientific">Listeria booriae</name>
    <dbReference type="NCBI Taxonomy" id="1552123"/>
    <lineage>
        <taxon>Bacteria</taxon>
        <taxon>Bacillati</taxon>
        <taxon>Bacillota</taxon>
        <taxon>Bacilli</taxon>
        <taxon>Bacillales</taxon>
        <taxon>Listeriaceae</taxon>
        <taxon>Listeria</taxon>
    </lineage>
</organism>
<dbReference type="InterPro" id="IPR001387">
    <property type="entry name" value="Cro/C1-type_HTH"/>
</dbReference>
<dbReference type="Gene3D" id="1.25.40.10">
    <property type="entry name" value="Tetratricopeptide repeat domain"/>
    <property type="match status" value="1"/>
</dbReference>
<dbReference type="GO" id="GO:0003677">
    <property type="term" value="F:DNA binding"/>
    <property type="evidence" value="ECO:0007669"/>
    <property type="project" value="InterPro"/>
</dbReference>
<gene>
    <name evidence="2" type="ORF">HBP98_17060</name>
</gene>
<dbReference type="PANTHER" id="PTHR37038">
    <property type="entry name" value="TRANSCRIPTIONAL REGULATOR-RELATED"/>
    <property type="match status" value="1"/>
</dbReference>
<accession>A0A7X1A9F2</accession>
<feature type="domain" description="HTH cro/C1-type" evidence="1">
    <location>
        <begin position="9"/>
        <end position="64"/>
    </location>
</feature>
<evidence type="ECO:0000313" key="2">
    <source>
        <dbReference type="EMBL" id="MBC2373724.1"/>
    </source>
</evidence>
<reference evidence="2 3" key="1">
    <citation type="submission" date="2020-03" db="EMBL/GenBank/DDBJ databases">
        <title>Soil Listeria distribution.</title>
        <authorList>
            <person name="Liao J."/>
            <person name="Wiedmann M."/>
        </authorList>
    </citation>
    <scope>NUCLEOTIDE SEQUENCE [LARGE SCALE GENOMIC DNA]</scope>
    <source>
        <strain evidence="2 3">FSL L7-1850</strain>
    </source>
</reference>
<dbReference type="SUPFAM" id="SSF47413">
    <property type="entry name" value="lambda repressor-like DNA-binding domains"/>
    <property type="match status" value="1"/>
</dbReference>
<evidence type="ECO:0000313" key="3">
    <source>
        <dbReference type="Proteomes" id="UP000546244"/>
    </source>
</evidence>
<dbReference type="RefSeq" id="WP_185620103.1">
    <property type="nucleotide sequence ID" value="NZ_JAARMV010000008.1"/>
</dbReference>
<dbReference type="InterPro" id="IPR053163">
    <property type="entry name" value="HTH-type_regulator_Rgg"/>
</dbReference>
<comment type="caution">
    <text evidence="2">The sequence shown here is derived from an EMBL/GenBank/DDBJ whole genome shotgun (WGS) entry which is preliminary data.</text>
</comment>
<evidence type="ECO:0000259" key="1">
    <source>
        <dbReference type="PROSITE" id="PS50943"/>
    </source>
</evidence>
<dbReference type="AlphaFoldDB" id="A0A7X1A9F2"/>
<proteinExistence type="predicted"/>